<gene>
    <name evidence="1" type="ORF">Leef1_37</name>
</gene>
<organism evidence="1 2">
    <name type="scientific">Polaribacter phage Leef_1</name>
    <dbReference type="NCBI Taxonomy" id="2745684"/>
    <lineage>
        <taxon>Viruses</taxon>
        <taxon>Duplodnaviria</taxon>
        <taxon>Heunggongvirae</taxon>
        <taxon>Uroviricota</taxon>
        <taxon>Caudoviricetes</taxon>
        <taxon>Helgolandviridae</taxon>
        <taxon>Leefvirus</taxon>
        <taxon>Leefvirus Leef</taxon>
    </lineage>
</organism>
<keyword evidence="2" id="KW-1185">Reference proteome</keyword>
<evidence type="ECO:0000313" key="2">
    <source>
        <dbReference type="Proteomes" id="UP000693839"/>
    </source>
</evidence>
<name>A0A8E4ZDV1_9CAUD</name>
<dbReference type="Proteomes" id="UP000693839">
    <property type="component" value="Segment"/>
</dbReference>
<protein>
    <submittedName>
        <fullName evidence="1">Uncharacterized protein</fullName>
    </submittedName>
</protein>
<evidence type="ECO:0000313" key="1">
    <source>
        <dbReference type="EMBL" id="QQV91402.1"/>
    </source>
</evidence>
<accession>A0A8E4ZDV1</accession>
<reference evidence="1" key="1">
    <citation type="submission" date="2020-07" db="EMBL/GenBank/DDBJ databases">
        <title>Highly diverse flavobacterial phages as mortality factor during North Sea spring blooms.</title>
        <authorList>
            <person name="Bartlau N."/>
            <person name="Wichels A."/>
            <person name="Krohne G."/>
            <person name="Adriaenssens E.M."/>
            <person name="Heins A."/>
            <person name="Fuchs B.M."/>
            <person name="Amann R."/>
            <person name="Moraru C."/>
        </authorList>
    </citation>
    <scope>NUCLEOTIDE SEQUENCE</scope>
</reference>
<sequence>MEEIKEAVRQLETYKNRYRTMNTQDVIDMLKRLNENVKLTIPVVSFELPSDEIFDMPEVNLNNPLEEFYYYERPPYLKSDQKDFKERLQKALNYLKGN</sequence>
<proteinExistence type="predicted"/>
<dbReference type="EMBL" id="MT732473">
    <property type="protein sequence ID" value="QQV91402.1"/>
    <property type="molecule type" value="Genomic_DNA"/>
</dbReference>